<evidence type="ECO:0000313" key="3">
    <source>
        <dbReference type="EMBL" id="CAI6085721.1"/>
    </source>
</evidence>
<evidence type="ECO:0000256" key="1">
    <source>
        <dbReference type="SAM" id="Phobius"/>
    </source>
</evidence>
<dbReference type="AlphaFoldDB" id="A0AA35LYN8"/>
<dbReference type="NCBIfam" id="NF033635">
    <property type="entry name" value="SLATT_fungal"/>
    <property type="match status" value="1"/>
</dbReference>
<dbReference type="Proteomes" id="UP001160390">
    <property type="component" value="Unassembled WGS sequence"/>
</dbReference>
<comment type="caution">
    <text evidence="3">The sequence shown here is derived from an EMBL/GenBank/DDBJ whole genome shotgun (WGS) entry which is preliminary data.</text>
</comment>
<sequence>MDTVDPERAPTIIPSASSRSQLETYQLLVGDTNARESSNPNDESIYHTVLAKECKAAVVSVSTTIIFFLMIMAQIGLCLGLAIGAQLGLTNKQISILAGVNTGVAAMIGILKGLGLPEKATLERQRLRKVAERIRLTTRKLKAGIDVDAVKEADEVQMLEDAARDDAQINFTGLETANKAAYPPICSTA</sequence>
<dbReference type="EMBL" id="CABFNP030000770">
    <property type="protein sequence ID" value="CAI6085721.1"/>
    <property type="molecule type" value="Genomic_DNA"/>
</dbReference>
<dbReference type="PANTHER" id="PTHR38793:SF3">
    <property type="entry name" value="SMODS AND SLOG-ASSOCIATING 2TM EFFECTOR DOMAIN-CONTAINING PROTEIN"/>
    <property type="match status" value="1"/>
</dbReference>
<reference evidence="3" key="1">
    <citation type="submission" date="2023-01" db="EMBL/GenBank/DDBJ databases">
        <authorList>
            <person name="Piombo E."/>
        </authorList>
    </citation>
    <scope>NUCLEOTIDE SEQUENCE</scope>
</reference>
<protein>
    <recommendedName>
        <fullName evidence="2">SMODS and SLOG-associating 2TM effector domain-containing protein</fullName>
    </recommendedName>
</protein>
<gene>
    <name evidence="3" type="ORF">CCHLO57077_00019544</name>
</gene>
<feature type="domain" description="SMODS and SLOG-associating 2TM effector" evidence="2">
    <location>
        <begin position="52"/>
        <end position="161"/>
    </location>
</feature>
<dbReference type="PANTHER" id="PTHR38793">
    <property type="entry name" value="SLATT_FUNGAL DOMAIN-CONTAINING PROTEIN-RELATED"/>
    <property type="match status" value="1"/>
</dbReference>
<dbReference type="InterPro" id="IPR041622">
    <property type="entry name" value="SLATT_fungi"/>
</dbReference>
<organism evidence="3 4">
    <name type="scientific">Clonostachys chloroleuca</name>
    <dbReference type="NCBI Taxonomy" id="1926264"/>
    <lineage>
        <taxon>Eukaryota</taxon>
        <taxon>Fungi</taxon>
        <taxon>Dikarya</taxon>
        <taxon>Ascomycota</taxon>
        <taxon>Pezizomycotina</taxon>
        <taxon>Sordariomycetes</taxon>
        <taxon>Hypocreomycetidae</taxon>
        <taxon>Hypocreales</taxon>
        <taxon>Bionectriaceae</taxon>
        <taxon>Clonostachys</taxon>
    </lineage>
</organism>
<proteinExistence type="predicted"/>
<evidence type="ECO:0000259" key="2">
    <source>
        <dbReference type="Pfam" id="PF18142"/>
    </source>
</evidence>
<name>A0AA35LYN8_9HYPO</name>
<keyword evidence="1" id="KW-1133">Transmembrane helix</keyword>
<dbReference type="Pfam" id="PF18142">
    <property type="entry name" value="SLATT_fungal"/>
    <property type="match status" value="1"/>
</dbReference>
<feature type="transmembrane region" description="Helical" evidence="1">
    <location>
        <begin position="94"/>
        <end position="116"/>
    </location>
</feature>
<keyword evidence="1" id="KW-0812">Transmembrane</keyword>
<keyword evidence="1" id="KW-0472">Membrane</keyword>
<accession>A0AA35LYN8</accession>
<keyword evidence="4" id="KW-1185">Reference proteome</keyword>
<evidence type="ECO:0000313" key="4">
    <source>
        <dbReference type="Proteomes" id="UP001160390"/>
    </source>
</evidence>
<feature type="transmembrane region" description="Helical" evidence="1">
    <location>
        <begin position="65"/>
        <end position="88"/>
    </location>
</feature>